<gene>
    <name evidence="1" type="ORF">BL240_05500</name>
</gene>
<name>A0A1L5PL78_PSEPU</name>
<dbReference type="OrthoDB" id="9097377at2"/>
<organism evidence="1 2">
    <name type="scientific">Pseudomonas putida</name>
    <name type="common">Arthrobacter siderocapsulatus</name>
    <dbReference type="NCBI Taxonomy" id="303"/>
    <lineage>
        <taxon>Bacteria</taxon>
        <taxon>Pseudomonadati</taxon>
        <taxon>Pseudomonadota</taxon>
        <taxon>Gammaproteobacteria</taxon>
        <taxon>Pseudomonadales</taxon>
        <taxon>Pseudomonadaceae</taxon>
        <taxon>Pseudomonas</taxon>
    </lineage>
</organism>
<dbReference type="EMBL" id="CP018743">
    <property type="protein sequence ID" value="APO80959.1"/>
    <property type="molecule type" value="Genomic_DNA"/>
</dbReference>
<reference evidence="1 2" key="1">
    <citation type="submission" date="2016-12" db="EMBL/GenBank/DDBJ databases">
        <title>Draft Genome Sequence of Mercury Resistant Pseudomonas DRA525.</title>
        <authorList>
            <person name="Drace K.M."/>
        </authorList>
    </citation>
    <scope>NUCLEOTIDE SEQUENCE [LARGE SCALE GENOMIC DNA]</scope>
    <source>
        <strain evidence="1 2">DRA525</strain>
    </source>
</reference>
<sequence>MSSNEDYFSALKRIIEGKTRILPAKSSINKDTVALEAGRKRGSIKKSRTEHSSIIAAIEAAAAQSLNASKQTLNPDSLKQKNKTNHDEIKKLKKDYEQALCQIVSLIHQNHSLRAKLLALTGDSSET</sequence>
<protein>
    <submittedName>
        <fullName evidence="1">Uncharacterized protein</fullName>
    </submittedName>
</protein>
<dbReference type="Proteomes" id="UP000185146">
    <property type="component" value="Chromosome"/>
</dbReference>
<proteinExistence type="predicted"/>
<evidence type="ECO:0000313" key="2">
    <source>
        <dbReference type="Proteomes" id="UP000185146"/>
    </source>
</evidence>
<accession>A0A1L5PL78</accession>
<dbReference type="RefSeq" id="WP_075044227.1">
    <property type="nucleotide sequence ID" value="NZ_CP018743.1"/>
</dbReference>
<dbReference type="AlphaFoldDB" id="A0A1L5PL78"/>
<evidence type="ECO:0000313" key="1">
    <source>
        <dbReference type="EMBL" id="APO80959.1"/>
    </source>
</evidence>